<dbReference type="AlphaFoldDB" id="A0A078B479"/>
<keyword evidence="2" id="KW-1185">Reference proteome</keyword>
<accession>A0A078B479</accession>
<sequence>MIRFTRNSYKQNFASNNDSLISIQAPRSFFDNENFIGNGESSFESTVMLGQDNLYVMMVSNHDSEPYAVEISTLGLYPYRSSLIELFRHGEIKLINSTFDSNWQYETVASNIKGQILTLAFFQGQLTIDGLTIQNHIGIKGNPYGPEALGFTVTQNQRLGAISPFFKLQWDTRILIKYVNNFKTFSKFKNIKWQKDDALSNIPMLINYRDSKLYLPIDQYSHIQDFQMKNALFEDIDCFNCNYPILLISSNKMEMMNVTFRNINIRTDQIYSTNVNKETLVQFGWMFKII</sequence>
<dbReference type="EMBL" id="CCKQ01017181">
    <property type="protein sequence ID" value="CDW89056.1"/>
    <property type="molecule type" value="Genomic_DNA"/>
</dbReference>
<name>A0A078B479_STYLE</name>
<evidence type="ECO:0000313" key="1">
    <source>
        <dbReference type="EMBL" id="CDW89056.1"/>
    </source>
</evidence>
<protein>
    <submittedName>
        <fullName evidence="1">Uncharacterized protein</fullName>
    </submittedName>
</protein>
<gene>
    <name evidence="1" type="primary">Contig3230.g3465</name>
    <name evidence="1" type="ORF">STYLEM_18185</name>
</gene>
<proteinExistence type="predicted"/>
<dbReference type="InParanoid" id="A0A078B479"/>
<reference evidence="1 2" key="1">
    <citation type="submission" date="2014-06" db="EMBL/GenBank/DDBJ databases">
        <authorList>
            <person name="Swart Estienne"/>
        </authorList>
    </citation>
    <scope>NUCLEOTIDE SEQUENCE [LARGE SCALE GENOMIC DNA]</scope>
    <source>
        <strain evidence="1 2">130c</strain>
    </source>
</reference>
<evidence type="ECO:0000313" key="2">
    <source>
        <dbReference type="Proteomes" id="UP000039865"/>
    </source>
</evidence>
<dbReference type="Proteomes" id="UP000039865">
    <property type="component" value="Unassembled WGS sequence"/>
</dbReference>
<organism evidence="1 2">
    <name type="scientific">Stylonychia lemnae</name>
    <name type="common">Ciliate</name>
    <dbReference type="NCBI Taxonomy" id="5949"/>
    <lineage>
        <taxon>Eukaryota</taxon>
        <taxon>Sar</taxon>
        <taxon>Alveolata</taxon>
        <taxon>Ciliophora</taxon>
        <taxon>Intramacronucleata</taxon>
        <taxon>Spirotrichea</taxon>
        <taxon>Stichotrichia</taxon>
        <taxon>Sporadotrichida</taxon>
        <taxon>Oxytrichidae</taxon>
        <taxon>Stylonychinae</taxon>
        <taxon>Stylonychia</taxon>
    </lineage>
</organism>